<sequence>MYSRVRKGYTTEYSIRPSTVTNIVFSNELYGLKKGNAGFVCAHGPKAWKKSKPGDRYVVLQFEHSAWFLLMHVTVVSHAGRSHFVTTELEIRNEMKGLKRPEIVYHCQAINSGLDYGWRRAKSPPLGHTFNVLLEGGQKLEEEIHRCHFRSVLGTANVDIRMTAIDAEICNYHNECAVHVVTPEGIMFDGKEWDFEERYPRLIPRKYLEAKWKPWPRRGSQRRSGGNSVEVGDVSFTLLMRNEMYGLKRPLVAYRCTSSEKSLRWHESFPRSEFAWDFDVPPFGTGVVIHRCQFLSSQGTADVEIKTLSMTSVLCGGHLCKYVIRPDGIYFVGFETYYPHSFLLRFLELVRPVDKLVEPWKAWSPRQLKALRADRNRTRSGDDRDYDDDDKEDDD</sequence>
<evidence type="ECO:0000256" key="6">
    <source>
        <dbReference type="SAM" id="MobiDB-lite"/>
    </source>
</evidence>
<feature type="region of interest" description="Disordered" evidence="6">
    <location>
        <begin position="374"/>
        <end position="395"/>
    </location>
</feature>
<evidence type="ECO:0000256" key="4">
    <source>
        <dbReference type="ARBA" id="ARBA00022525"/>
    </source>
</evidence>
<name>V4K3S0_EUTSA</name>
<accession>V4K3S0</accession>
<dbReference type="GO" id="GO:0060320">
    <property type="term" value="P:rejection of self pollen"/>
    <property type="evidence" value="ECO:0007669"/>
    <property type="project" value="UniProtKB-KW"/>
</dbReference>
<evidence type="ECO:0000256" key="1">
    <source>
        <dbReference type="ARBA" id="ARBA00004613"/>
    </source>
</evidence>
<dbReference type="Gramene" id="ESQ32140">
    <property type="protein sequence ID" value="ESQ32140"/>
    <property type="gene ID" value="EUTSA_v10005491mg"/>
</dbReference>
<proteinExistence type="inferred from homology"/>
<gene>
    <name evidence="7" type="ORF">EUTSA_v10005491mg</name>
</gene>
<feature type="compositionally biased region" description="Basic and acidic residues" evidence="6">
    <location>
        <begin position="374"/>
        <end position="383"/>
    </location>
</feature>
<keyword evidence="5" id="KW-0732">Signal</keyword>
<evidence type="ECO:0000256" key="5">
    <source>
        <dbReference type="ARBA" id="ARBA00022729"/>
    </source>
</evidence>
<feature type="compositionally biased region" description="Acidic residues" evidence="6">
    <location>
        <begin position="384"/>
        <end position="395"/>
    </location>
</feature>
<evidence type="ECO:0000313" key="7">
    <source>
        <dbReference type="EMBL" id="ESQ32140.1"/>
    </source>
</evidence>
<evidence type="ECO:0000256" key="3">
    <source>
        <dbReference type="ARBA" id="ARBA00022471"/>
    </source>
</evidence>
<dbReference type="AlphaFoldDB" id="V4K3S0"/>
<dbReference type="OMA" id="HISIPHA"/>
<comment type="similarity">
    <text evidence="2">Belongs to the plant self-incompatibility (S1) protein family.</text>
</comment>
<dbReference type="KEGG" id="eus:EUTSA_v10005491mg"/>
<dbReference type="GO" id="GO:0005576">
    <property type="term" value="C:extracellular region"/>
    <property type="evidence" value="ECO:0007669"/>
    <property type="project" value="UniProtKB-SubCell"/>
</dbReference>
<dbReference type="EMBL" id="KI517748">
    <property type="protein sequence ID" value="ESQ32140.1"/>
    <property type="molecule type" value="Genomic_DNA"/>
</dbReference>
<evidence type="ECO:0008006" key="9">
    <source>
        <dbReference type="Google" id="ProtNLM"/>
    </source>
</evidence>
<organism evidence="7 8">
    <name type="scientific">Eutrema salsugineum</name>
    <name type="common">Saltwater cress</name>
    <name type="synonym">Sisymbrium salsugineum</name>
    <dbReference type="NCBI Taxonomy" id="72664"/>
    <lineage>
        <taxon>Eukaryota</taxon>
        <taxon>Viridiplantae</taxon>
        <taxon>Streptophyta</taxon>
        <taxon>Embryophyta</taxon>
        <taxon>Tracheophyta</taxon>
        <taxon>Spermatophyta</taxon>
        <taxon>Magnoliopsida</taxon>
        <taxon>eudicotyledons</taxon>
        <taxon>Gunneridae</taxon>
        <taxon>Pentapetalae</taxon>
        <taxon>rosids</taxon>
        <taxon>malvids</taxon>
        <taxon>Brassicales</taxon>
        <taxon>Brassicaceae</taxon>
        <taxon>Eutremeae</taxon>
        <taxon>Eutrema</taxon>
    </lineage>
</organism>
<dbReference type="eggNOG" id="ENOG502R7VA">
    <property type="taxonomic scope" value="Eukaryota"/>
</dbReference>
<keyword evidence="4" id="KW-0964">Secreted</keyword>
<dbReference type="Proteomes" id="UP000030689">
    <property type="component" value="Unassembled WGS sequence"/>
</dbReference>
<evidence type="ECO:0000313" key="8">
    <source>
        <dbReference type="Proteomes" id="UP000030689"/>
    </source>
</evidence>
<evidence type="ECO:0000256" key="2">
    <source>
        <dbReference type="ARBA" id="ARBA00005581"/>
    </source>
</evidence>
<keyword evidence="3" id="KW-0713">Self-incompatibility</keyword>
<comment type="subcellular location">
    <subcellularLocation>
        <location evidence="1">Secreted</location>
    </subcellularLocation>
</comment>
<protein>
    <recommendedName>
        <fullName evidence="9">S-protein homolog</fullName>
    </recommendedName>
</protein>
<keyword evidence="8" id="KW-1185">Reference proteome</keyword>
<dbReference type="InterPro" id="IPR010264">
    <property type="entry name" value="Self-incomp_S1"/>
</dbReference>
<dbReference type="Pfam" id="PF05938">
    <property type="entry name" value="Self-incomp_S1"/>
    <property type="match status" value="1"/>
</dbReference>
<reference evidence="7 8" key="1">
    <citation type="journal article" date="2013" name="Front. Plant Sci.">
        <title>The Reference Genome of the Halophytic Plant Eutrema salsugineum.</title>
        <authorList>
            <person name="Yang R."/>
            <person name="Jarvis D.E."/>
            <person name="Chen H."/>
            <person name="Beilstein M.A."/>
            <person name="Grimwood J."/>
            <person name="Jenkins J."/>
            <person name="Shu S."/>
            <person name="Prochnik S."/>
            <person name="Xin M."/>
            <person name="Ma C."/>
            <person name="Schmutz J."/>
            <person name="Wing R.A."/>
            <person name="Mitchell-Olds T."/>
            <person name="Schumaker K.S."/>
            <person name="Wang X."/>
        </authorList>
    </citation>
    <scope>NUCLEOTIDE SEQUENCE [LARGE SCALE GENOMIC DNA]</scope>
</reference>